<dbReference type="Proteomes" id="UP001218218">
    <property type="component" value="Unassembled WGS sequence"/>
</dbReference>
<dbReference type="AlphaFoldDB" id="A0AAD7E745"/>
<dbReference type="EMBL" id="JARIHO010000154">
    <property type="protein sequence ID" value="KAJ7300719.1"/>
    <property type="molecule type" value="Genomic_DNA"/>
</dbReference>
<reference evidence="2" key="1">
    <citation type="submission" date="2023-03" db="EMBL/GenBank/DDBJ databases">
        <title>Massive genome expansion in bonnet fungi (Mycena s.s.) driven by repeated elements and novel gene families across ecological guilds.</title>
        <authorList>
            <consortium name="Lawrence Berkeley National Laboratory"/>
            <person name="Harder C.B."/>
            <person name="Miyauchi S."/>
            <person name="Viragh M."/>
            <person name="Kuo A."/>
            <person name="Thoen E."/>
            <person name="Andreopoulos B."/>
            <person name="Lu D."/>
            <person name="Skrede I."/>
            <person name="Drula E."/>
            <person name="Henrissat B."/>
            <person name="Morin E."/>
            <person name="Kohler A."/>
            <person name="Barry K."/>
            <person name="LaButti K."/>
            <person name="Morin E."/>
            <person name="Salamov A."/>
            <person name="Lipzen A."/>
            <person name="Mereny Z."/>
            <person name="Hegedus B."/>
            <person name="Baldrian P."/>
            <person name="Stursova M."/>
            <person name="Weitz H."/>
            <person name="Taylor A."/>
            <person name="Grigoriev I.V."/>
            <person name="Nagy L.G."/>
            <person name="Martin F."/>
            <person name="Kauserud H."/>
        </authorList>
    </citation>
    <scope>NUCLEOTIDE SEQUENCE</scope>
    <source>
        <strain evidence="2">CBHHK002</strain>
    </source>
</reference>
<proteinExistence type="predicted"/>
<keyword evidence="3" id="KW-1185">Reference proteome</keyword>
<protein>
    <submittedName>
        <fullName evidence="2">Uncharacterized protein</fullName>
    </submittedName>
</protein>
<accession>A0AAD7E745</accession>
<evidence type="ECO:0000313" key="3">
    <source>
        <dbReference type="Proteomes" id="UP001218218"/>
    </source>
</evidence>
<feature type="region of interest" description="Disordered" evidence="1">
    <location>
        <begin position="130"/>
        <end position="152"/>
    </location>
</feature>
<feature type="region of interest" description="Disordered" evidence="1">
    <location>
        <begin position="240"/>
        <end position="312"/>
    </location>
</feature>
<sequence>MDATTILGRRVNEGECTQKGKGLGGPLPAKWAQCGVQNPQNELCKHSARHPTCPLSRPVDRGWRSSPGPAKKAQCVVQNCQNGLRKRGLGGPRPAKWAQCGVQNPQNELCKHSARHPTCPLRRPVDRGWRQSRACKKGPGLDGSSPGPAKRPLWGCKKPQNGLHKCSIGRIHGGHVTPPWIHPCKARWLQPTNMVATKHLVSNHRSDPNRANIPKLEWALCFCIEVGNVAFLGSQVTPATGGSVKNSLTSMATPTPKQGWSYSASGKGKKRLHDTSPERAQAGSPSGTGSSSPAPGPSSSPSPFQAVFPKHT</sequence>
<evidence type="ECO:0000313" key="2">
    <source>
        <dbReference type="EMBL" id="KAJ7300719.1"/>
    </source>
</evidence>
<evidence type="ECO:0000256" key="1">
    <source>
        <dbReference type="SAM" id="MobiDB-lite"/>
    </source>
</evidence>
<organism evidence="2 3">
    <name type="scientific">Mycena albidolilacea</name>
    <dbReference type="NCBI Taxonomy" id="1033008"/>
    <lineage>
        <taxon>Eukaryota</taxon>
        <taxon>Fungi</taxon>
        <taxon>Dikarya</taxon>
        <taxon>Basidiomycota</taxon>
        <taxon>Agaricomycotina</taxon>
        <taxon>Agaricomycetes</taxon>
        <taxon>Agaricomycetidae</taxon>
        <taxon>Agaricales</taxon>
        <taxon>Marasmiineae</taxon>
        <taxon>Mycenaceae</taxon>
        <taxon>Mycena</taxon>
    </lineage>
</organism>
<name>A0AAD7E745_9AGAR</name>
<feature type="compositionally biased region" description="Polar residues" evidence="1">
    <location>
        <begin position="240"/>
        <end position="264"/>
    </location>
</feature>
<gene>
    <name evidence="2" type="ORF">DFH08DRAFT_828177</name>
</gene>
<feature type="compositionally biased region" description="Low complexity" evidence="1">
    <location>
        <begin position="283"/>
        <end position="293"/>
    </location>
</feature>
<comment type="caution">
    <text evidence="2">The sequence shown here is derived from an EMBL/GenBank/DDBJ whole genome shotgun (WGS) entry which is preliminary data.</text>
</comment>